<keyword evidence="11" id="KW-1185">Reference proteome</keyword>
<evidence type="ECO:0000259" key="9">
    <source>
        <dbReference type="PROSITE" id="PS50250"/>
    </source>
</evidence>
<dbReference type="GO" id="GO:0005737">
    <property type="term" value="C:cytoplasm"/>
    <property type="evidence" value="ECO:0007669"/>
    <property type="project" value="UniProtKB-SubCell"/>
</dbReference>
<feature type="domain" description="PCI" evidence="9">
    <location>
        <begin position="230"/>
        <end position="399"/>
    </location>
</feature>
<dbReference type="PANTHER" id="PTHR10758">
    <property type="entry name" value="26S PROTEASOME NON-ATPASE REGULATORY SUBUNIT 3/COP9 SIGNALOSOME COMPLEX SUBUNIT 3"/>
    <property type="match status" value="1"/>
</dbReference>
<evidence type="ECO:0000256" key="6">
    <source>
        <dbReference type="ARBA" id="ARBA00022790"/>
    </source>
</evidence>
<sequence length="484" mass="52747">MVNSEAGPSRPAHPAFPSVAAPSPQNVPVPPSPAHLWKQIQDSSSPQLLSDLAALMDFLAPSKPGNEEAPRELLLLEGIDLTSVSGAQVPAITLGLVYVLTERLNRRTRGADENLELALSVCVNGSSEQLARAPWRVAQFAWAVLRAAQKAKETARALHPLQHLLRLTFNNAYFNGVHAAFLEACLSLRAIDLGYQSLSIIYSNVVAGTSVIDVLTYYHHAGTVAAAHGDFARASELFTFGASIPGETPSAIRIACAKRAILCELLSSGRPAPFPKDMAQATSRSIDKGMEPYKKLSKAFENREWDQASEAVSSNDAVAMFEKDCNRGLVTQIMQSIPKRRILDLRKTYSRLSLQDLASKVMAPADAVKSAIQDMVVRDEIQATINGVPEVVTFVDDDDYASPQQMVKLVQANLLAQNVNNDLLYANRAMLLNRKLLQKKMDRIENKDKRGSIEPLKSRGEFEVPGDDIGQVRGAGSNYADMGF</sequence>
<evidence type="ECO:0000256" key="4">
    <source>
        <dbReference type="ARBA" id="ARBA00014878"/>
    </source>
</evidence>
<evidence type="ECO:0000313" key="11">
    <source>
        <dbReference type="Proteomes" id="UP000053611"/>
    </source>
</evidence>
<dbReference type="Pfam" id="PF22788">
    <property type="entry name" value="COP9_hel_rpt"/>
    <property type="match status" value="1"/>
</dbReference>
<comment type="subcellular location">
    <subcellularLocation>
        <location evidence="2">Cytoplasm</location>
    </subcellularLocation>
    <subcellularLocation>
        <location evidence="1">Nucleus</location>
    </subcellularLocation>
</comment>
<dbReference type="STRING" id="879819.A0A0J1BA86"/>
<comment type="similarity">
    <text evidence="3">Belongs to the CSN3 family.</text>
</comment>
<dbReference type="GO" id="GO:0006511">
    <property type="term" value="P:ubiquitin-dependent protein catabolic process"/>
    <property type="evidence" value="ECO:0007669"/>
    <property type="project" value="TreeGrafter"/>
</dbReference>
<evidence type="ECO:0000256" key="7">
    <source>
        <dbReference type="ARBA" id="ARBA00023242"/>
    </source>
</evidence>
<dbReference type="Gene3D" id="1.25.40.570">
    <property type="match status" value="1"/>
</dbReference>
<dbReference type="SMART" id="SM00088">
    <property type="entry name" value="PINT"/>
    <property type="match status" value="1"/>
</dbReference>
<gene>
    <name evidence="10" type="ORF">CC85DRAFT_283123</name>
</gene>
<dbReference type="InterPro" id="IPR036390">
    <property type="entry name" value="WH_DNA-bd_sf"/>
</dbReference>
<keyword evidence="6" id="KW-0736">Signalosome</keyword>
<proteinExistence type="inferred from homology"/>
<feature type="region of interest" description="Disordered" evidence="8">
    <location>
        <begin position="458"/>
        <end position="484"/>
    </location>
</feature>
<dbReference type="Proteomes" id="UP000053611">
    <property type="component" value="Unassembled WGS sequence"/>
</dbReference>
<organism evidence="10 11">
    <name type="scientific">Cutaneotrichosporon oleaginosum</name>
    <dbReference type="NCBI Taxonomy" id="879819"/>
    <lineage>
        <taxon>Eukaryota</taxon>
        <taxon>Fungi</taxon>
        <taxon>Dikarya</taxon>
        <taxon>Basidiomycota</taxon>
        <taxon>Agaricomycotina</taxon>
        <taxon>Tremellomycetes</taxon>
        <taxon>Trichosporonales</taxon>
        <taxon>Trichosporonaceae</taxon>
        <taxon>Cutaneotrichosporon</taxon>
    </lineage>
</organism>
<dbReference type="GO" id="GO:0008180">
    <property type="term" value="C:COP9 signalosome"/>
    <property type="evidence" value="ECO:0007669"/>
    <property type="project" value="UniProtKB-KW"/>
</dbReference>
<protein>
    <recommendedName>
        <fullName evidence="4">COP9 signalosome complex subunit 3</fullName>
    </recommendedName>
</protein>
<dbReference type="OrthoDB" id="29061at2759"/>
<evidence type="ECO:0000256" key="1">
    <source>
        <dbReference type="ARBA" id="ARBA00004123"/>
    </source>
</evidence>
<reference evidence="10 11" key="1">
    <citation type="submission" date="2015-03" db="EMBL/GenBank/DDBJ databases">
        <title>Genomics and transcriptomics of the oil-accumulating basidiomycete yeast T. oleaginosus allow insights into substrate utilization and the diverse evolutionary trajectories of mating systems in fungi.</title>
        <authorList>
            <consortium name="DOE Joint Genome Institute"/>
            <person name="Kourist R."/>
            <person name="Kracht O."/>
            <person name="Bracharz F."/>
            <person name="Lipzen A."/>
            <person name="Nolan M."/>
            <person name="Ohm R."/>
            <person name="Grigoriev I."/>
            <person name="Sun S."/>
            <person name="Heitman J."/>
            <person name="Bruck T."/>
            <person name="Nowrousian M."/>
        </authorList>
    </citation>
    <scope>NUCLEOTIDE SEQUENCE [LARGE SCALE GENOMIC DNA]</scope>
    <source>
        <strain evidence="10 11">IBC0246</strain>
    </source>
</reference>
<dbReference type="Pfam" id="PF01399">
    <property type="entry name" value="PCI"/>
    <property type="match status" value="1"/>
</dbReference>
<evidence type="ECO:0000256" key="8">
    <source>
        <dbReference type="SAM" id="MobiDB-lite"/>
    </source>
</evidence>
<accession>A0A0J1BA86</accession>
<evidence type="ECO:0000256" key="2">
    <source>
        <dbReference type="ARBA" id="ARBA00004496"/>
    </source>
</evidence>
<dbReference type="RefSeq" id="XP_018281320.1">
    <property type="nucleotide sequence ID" value="XM_018422234.1"/>
</dbReference>
<dbReference type="EMBL" id="KQ087184">
    <property type="protein sequence ID" value="KLT44829.1"/>
    <property type="molecule type" value="Genomic_DNA"/>
</dbReference>
<evidence type="ECO:0000256" key="5">
    <source>
        <dbReference type="ARBA" id="ARBA00022490"/>
    </source>
</evidence>
<dbReference type="AlphaFoldDB" id="A0A0J1BA86"/>
<evidence type="ECO:0000256" key="3">
    <source>
        <dbReference type="ARBA" id="ARBA00007084"/>
    </source>
</evidence>
<dbReference type="InterPro" id="IPR055089">
    <property type="entry name" value="COP9_N"/>
</dbReference>
<evidence type="ECO:0000313" key="10">
    <source>
        <dbReference type="EMBL" id="KLT44829.1"/>
    </source>
</evidence>
<dbReference type="InterPro" id="IPR000717">
    <property type="entry name" value="PCI_dom"/>
</dbReference>
<dbReference type="SUPFAM" id="SSF46785">
    <property type="entry name" value="Winged helix' DNA-binding domain"/>
    <property type="match status" value="1"/>
</dbReference>
<dbReference type="GeneID" id="28982837"/>
<dbReference type="PROSITE" id="PS50250">
    <property type="entry name" value="PCI"/>
    <property type="match status" value="1"/>
</dbReference>
<dbReference type="InterPro" id="IPR050756">
    <property type="entry name" value="CSN3"/>
</dbReference>
<feature type="region of interest" description="Disordered" evidence="8">
    <location>
        <begin position="1"/>
        <end position="34"/>
    </location>
</feature>
<dbReference type="PANTHER" id="PTHR10758:SF1">
    <property type="entry name" value="COP9 SIGNALOSOME COMPLEX SUBUNIT 3"/>
    <property type="match status" value="1"/>
</dbReference>
<name>A0A0J1BA86_9TREE</name>
<keyword evidence="5" id="KW-0963">Cytoplasm</keyword>
<keyword evidence="7" id="KW-0539">Nucleus</keyword>